<name>A0ABZ0WNH0_9BURK</name>
<dbReference type="Gene3D" id="3.30.2020.40">
    <property type="entry name" value="Uncharacterised protein PF10387, DUF2442"/>
    <property type="match status" value="1"/>
</dbReference>
<dbReference type="Proteomes" id="UP001325479">
    <property type="component" value="Chromosome"/>
</dbReference>
<proteinExistence type="predicted"/>
<organism evidence="1 2">
    <name type="scientific">Paraburkholderia kururiensis</name>
    <dbReference type="NCBI Taxonomy" id="984307"/>
    <lineage>
        <taxon>Bacteria</taxon>
        <taxon>Pseudomonadati</taxon>
        <taxon>Pseudomonadota</taxon>
        <taxon>Betaproteobacteria</taxon>
        <taxon>Burkholderiales</taxon>
        <taxon>Burkholderiaceae</taxon>
        <taxon>Paraburkholderia</taxon>
    </lineage>
</organism>
<reference evidence="1 2" key="1">
    <citation type="submission" date="2023-12" db="EMBL/GenBank/DDBJ databases">
        <title>Genome sequencing and assembly of bacterial species from a model synthetic community.</title>
        <authorList>
            <person name="Hogle S.L."/>
        </authorList>
    </citation>
    <scope>NUCLEOTIDE SEQUENCE [LARGE SCALE GENOMIC DNA]</scope>
    <source>
        <strain evidence="1 2">HAMBI 2494</strain>
    </source>
</reference>
<evidence type="ECO:0000313" key="2">
    <source>
        <dbReference type="Proteomes" id="UP001325479"/>
    </source>
</evidence>
<gene>
    <name evidence="1" type="ORF">U0042_04225</name>
</gene>
<dbReference type="InterPro" id="IPR018841">
    <property type="entry name" value="DUF2442"/>
</dbReference>
<evidence type="ECO:0000313" key="1">
    <source>
        <dbReference type="EMBL" id="WQD78923.1"/>
    </source>
</evidence>
<sequence>MGGDAVNVHFDRTHLVLDLLDGRAIQFPLHWFPVLEAATEAEREHFAISMDRKQLYWPELDEDVNVTALLMSMAEGTRH</sequence>
<keyword evidence="2" id="KW-1185">Reference proteome</keyword>
<dbReference type="Pfam" id="PF10387">
    <property type="entry name" value="DUF2442"/>
    <property type="match status" value="1"/>
</dbReference>
<accession>A0ABZ0WNH0</accession>
<dbReference type="EMBL" id="CP139965">
    <property type="protein sequence ID" value="WQD78923.1"/>
    <property type="molecule type" value="Genomic_DNA"/>
</dbReference>
<protein>
    <submittedName>
        <fullName evidence="1">DUF2442 domain-containing protein</fullName>
    </submittedName>
</protein>
<dbReference type="RefSeq" id="WP_114810004.1">
    <property type="nucleotide sequence ID" value="NZ_CP139965.1"/>
</dbReference>